<proteinExistence type="predicted"/>
<reference evidence="1 2" key="1">
    <citation type="submission" date="2019-01" db="EMBL/GenBank/DDBJ databases">
        <authorList>
            <person name="Sayadi A."/>
        </authorList>
    </citation>
    <scope>NUCLEOTIDE SEQUENCE [LARGE SCALE GENOMIC DNA]</scope>
</reference>
<sequence>MVATPNKTMIKAFIATHFLQKRITACRIPAILHICLQTPAPSSVIGIANNQSSQNL</sequence>
<dbReference type="EMBL" id="CAACVG010008997">
    <property type="protein sequence ID" value="VEN51731.1"/>
    <property type="molecule type" value="Genomic_DNA"/>
</dbReference>
<gene>
    <name evidence="1" type="ORF">CALMAC_LOCUS12105</name>
</gene>
<protein>
    <submittedName>
        <fullName evidence="1">Uncharacterized protein</fullName>
    </submittedName>
</protein>
<keyword evidence="2" id="KW-1185">Reference proteome</keyword>
<organism evidence="1 2">
    <name type="scientific">Callosobruchus maculatus</name>
    <name type="common">Southern cowpea weevil</name>
    <name type="synonym">Pulse bruchid</name>
    <dbReference type="NCBI Taxonomy" id="64391"/>
    <lineage>
        <taxon>Eukaryota</taxon>
        <taxon>Metazoa</taxon>
        <taxon>Ecdysozoa</taxon>
        <taxon>Arthropoda</taxon>
        <taxon>Hexapoda</taxon>
        <taxon>Insecta</taxon>
        <taxon>Pterygota</taxon>
        <taxon>Neoptera</taxon>
        <taxon>Endopterygota</taxon>
        <taxon>Coleoptera</taxon>
        <taxon>Polyphaga</taxon>
        <taxon>Cucujiformia</taxon>
        <taxon>Chrysomeloidea</taxon>
        <taxon>Chrysomelidae</taxon>
        <taxon>Bruchinae</taxon>
        <taxon>Bruchini</taxon>
        <taxon>Callosobruchus</taxon>
    </lineage>
</organism>
<dbReference type="Proteomes" id="UP000410492">
    <property type="component" value="Unassembled WGS sequence"/>
</dbReference>
<evidence type="ECO:0000313" key="2">
    <source>
        <dbReference type="Proteomes" id="UP000410492"/>
    </source>
</evidence>
<accession>A0A653CUX2</accession>
<dbReference type="AlphaFoldDB" id="A0A653CUX2"/>
<evidence type="ECO:0000313" key="1">
    <source>
        <dbReference type="EMBL" id="VEN51731.1"/>
    </source>
</evidence>
<name>A0A653CUX2_CALMS</name>